<sequence>MSRVLFLVCFCLIFGGELASARRGGGHHGGHKGHRGRPGRMCDSTEDICRYINVTGTTLTIDHIGYTTACRCFSSEGPGENGPPGCEWLPEGGFHGHRVDRIGRCQDMAQVCLYIDHRRQGKIITWENSATFSCKCHSAEGPSENGPVGCNWEAPTGLLLPED</sequence>
<dbReference type="GeneID" id="106170301"/>
<proteinExistence type="predicted"/>
<protein>
    <submittedName>
        <fullName evidence="3">Uncharacterized protein LOC106170301</fullName>
    </submittedName>
</protein>
<dbReference type="InParanoid" id="A0A1S3J5A6"/>
<evidence type="ECO:0000256" key="1">
    <source>
        <dbReference type="SAM" id="SignalP"/>
    </source>
</evidence>
<keyword evidence="2" id="KW-1185">Reference proteome</keyword>
<accession>A0A1S3J5A6</accession>
<organism evidence="2 3">
    <name type="scientific">Lingula anatina</name>
    <name type="common">Brachiopod</name>
    <name type="synonym">Lingula unguis</name>
    <dbReference type="NCBI Taxonomy" id="7574"/>
    <lineage>
        <taxon>Eukaryota</taxon>
        <taxon>Metazoa</taxon>
        <taxon>Spiralia</taxon>
        <taxon>Lophotrochozoa</taxon>
        <taxon>Brachiopoda</taxon>
        <taxon>Linguliformea</taxon>
        <taxon>Lingulata</taxon>
        <taxon>Lingulida</taxon>
        <taxon>Linguloidea</taxon>
        <taxon>Lingulidae</taxon>
        <taxon>Lingula</taxon>
    </lineage>
</organism>
<reference evidence="3" key="1">
    <citation type="submission" date="2025-08" db="UniProtKB">
        <authorList>
            <consortium name="RefSeq"/>
        </authorList>
    </citation>
    <scope>IDENTIFICATION</scope>
    <source>
        <tissue evidence="3">Gonads</tissue>
    </source>
</reference>
<feature type="chain" id="PRO_5010349796" evidence="1">
    <location>
        <begin position="22"/>
        <end position="163"/>
    </location>
</feature>
<dbReference type="KEGG" id="lak:106170301"/>
<gene>
    <name evidence="3" type="primary">LOC106170301</name>
</gene>
<keyword evidence="1" id="KW-0732">Signal</keyword>
<dbReference type="AlphaFoldDB" id="A0A1S3J5A6"/>
<name>A0A1S3J5A6_LINAN</name>
<evidence type="ECO:0000313" key="3">
    <source>
        <dbReference type="RefSeq" id="XP_013405565.1"/>
    </source>
</evidence>
<dbReference type="RefSeq" id="XP_013405565.1">
    <property type="nucleotide sequence ID" value="XM_013550111.2"/>
</dbReference>
<dbReference type="Proteomes" id="UP000085678">
    <property type="component" value="Unplaced"/>
</dbReference>
<feature type="signal peptide" evidence="1">
    <location>
        <begin position="1"/>
        <end position="21"/>
    </location>
</feature>
<evidence type="ECO:0000313" key="2">
    <source>
        <dbReference type="Proteomes" id="UP000085678"/>
    </source>
</evidence>